<evidence type="ECO:0000313" key="5">
    <source>
        <dbReference type="EMBL" id="MDJ1483615.1"/>
    </source>
</evidence>
<dbReference type="PROSITE" id="PS00211">
    <property type="entry name" value="ABC_TRANSPORTER_1"/>
    <property type="match status" value="1"/>
</dbReference>
<evidence type="ECO:0000256" key="1">
    <source>
        <dbReference type="ARBA" id="ARBA00022448"/>
    </source>
</evidence>
<dbReference type="CDD" id="cd03230">
    <property type="entry name" value="ABC_DR_subfamily_A"/>
    <property type="match status" value="1"/>
</dbReference>
<dbReference type="InterPro" id="IPR003593">
    <property type="entry name" value="AAA+_ATPase"/>
</dbReference>
<proteinExistence type="predicted"/>
<dbReference type="GO" id="GO:0005524">
    <property type="term" value="F:ATP binding"/>
    <property type="evidence" value="ECO:0007669"/>
    <property type="project" value="UniProtKB-KW"/>
</dbReference>
<dbReference type="Proteomes" id="UP001241110">
    <property type="component" value="Unassembled WGS sequence"/>
</dbReference>
<dbReference type="Pfam" id="PF00005">
    <property type="entry name" value="ABC_tran"/>
    <property type="match status" value="1"/>
</dbReference>
<dbReference type="Gene3D" id="3.40.50.300">
    <property type="entry name" value="P-loop containing nucleotide triphosphate hydrolases"/>
    <property type="match status" value="1"/>
</dbReference>
<dbReference type="EMBL" id="JASJOS010000011">
    <property type="protein sequence ID" value="MDJ1483615.1"/>
    <property type="molecule type" value="Genomic_DNA"/>
</dbReference>
<sequence length="258" mass="28917">MYTEPVITVSHLSKSYEKPVLNDINFTITPGQIIGYLGPNGAGKSTTIKVLSGMITDFTGEVQIMGMDVRKDPIEVKRRIGYIPENALLYDTLTPMEYLRFIGLLHKMESARIEKKSLDLLRIFDLQAKADTRMTAFSKGMRQKVLLIAGLLHNPDIIFLDEPLSGLDANAVILVKEILSKLALEGKTLFYSSHIMDVVEKFAHRIMILHQGKIIADGTFAELQEREKTESLEQIFTELTGNHAHQSQAGEFIEALRG</sequence>
<name>A0AAE3QQP7_9BACT</name>
<comment type="caution">
    <text evidence="5">The sequence shown here is derived from an EMBL/GenBank/DDBJ whole genome shotgun (WGS) entry which is preliminary data.</text>
</comment>
<keyword evidence="7" id="KW-1185">Reference proteome</keyword>
<dbReference type="InterPro" id="IPR051782">
    <property type="entry name" value="ABC_Transporter_VariousFunc"/>
</dbReference>
<protein>
    <submittedName>
        <fullName evidence="5">ABC transporter ATP-binding protein</fullName>
    </submittedName>
</protein>
<evidence type="ECO:0000259" key="4">
    <source>
        <dbReference type="PROSITE" id="PS50893"/>
    </source>
</evidence>
<evidence type="ECO:0000313" key="7">
    <source>
        <dbReference type="Proteomes" id="UP001228581"/>
    </source>
</evidence>
<dbReference type="PANTHER" id="PTHR42939">
    <property type="entry name" value="ABC TRANSPORTER ATP-BINDING PROTEIN ALBC-RELATED"/>
    <property type="match status" value="1"/>
</dbReference>
<dbReference type="EMBL" id="JASJOT010000026">
    <property type="protein sequence ID" value="MDJ1496845.1"/>
    <property type="molecule type" value="Genomic_DNA"/>
</dbReference>
<keyword evidence="3 5" id="KW-0067">ATP-binding</keyword>
<evidence type="ECO:0000256" key="3">
    <source>
        <dbReference type="ARBA" id="ARBA00022840"/>
    </source>
</evidence>
<evidence type="ECO:0000256" key="2">
    <source>
        <dbReference type="ARBA" id="ARBA00022741"/>
    </source>
</evidence>
<gene>
    <name evidence="5" type="ORF">QNI16_24160</name>
    <name evidence="6" type="ORF">QNI19_28175</name>
</gene>
<dbReference type="InterPro" id="IPR027417">
    <property type="entry name" value="P-loop_NTPase"/>
</dbReference>
<dbReference type="AlphaFoldDB" id="A0AAE3QQP7"/>
<dbReference type="SUPFAM" id="SSF52540">
    <property type="entry name" value="P-loop containing nucleoside triphosphate hydrolases"/>
    <property type="match status" value="1"/>
</dbReference>
<dbReference type="InterPro" id="IPR003439">
    <property type="entry name" value="ABC_transporter-like_ATP-bd"/>
</dbReference>
<dbReference type="SMART" id="SM00382">
    <property type="entry name" value="AAA"/>
    <property type="match status" value="1"/>
</dbReference>
<organism evidence="5 8">
    <name type="scientific">Xanthocytophaga flava</name>
    <dbReference type="NCBI Taxonomy" id="3048013"/>
    <lineage>
        <taxon>Bacteria</taxon>
        <taxon>Pseudomonadati</taxon>
        <taxon>Bacteroidota</taxon>
        <taxon>Cytophagia</taxon>
        <taxon>Cytophagales</taxon>
        <taxon>Rhodocytophagaceae</taxon>
        <taxon>Xanthocytophaga</taxon>
    </lineage>
</organism>
<dbReference type="RefSeq" id="WP_313983721.1">
    <property type="nucleotide sequence ID" value="NZ_JASJOS010000011.1"/>
</dbReference>
<reference evidence="5 7" key="1">
    <citation type="submission" date="2023-05" db="EMBL/GenBank/DDBJ databases">
        <authorList>
            <person name="Zhang X."/>
        </authorList>
    </citation>
    <scope>NUCLEOTIDE SEQUENCE</scope>
    <source>
        <strain evidence="6 7">DM2B3-1</strain>
        <strain evidence="5">YF14B1</strain>
    </source>
</reference>
<dbReference type="Proteomes" id="UP001228581">
    <property type="component" value="Unassembled WGS sequence"/>
</dbReference>
<keyword evidence="1" id="KW-0813">Transport</keyword>
<accession>A0AAE3QQP7</accession>
<keyword evidence="2" id="KW-0547">Nucleotide-binding</keyword>
<evidence type="ECO:0000313" key="6">
    <source>
        <dbReference type="EMBL" id="MDJ1496845.1"/>
    </source>
</evidence>
<evidence type="ECO:0000313" key="8">
    <source>
        <dbReference type="Proteomes" id="UP001241110"/>
    </source>
</evidence>
<dbReference type="GO" id="GO:0016887">
    <property type="term" value="F:ATP hydrolysis activity"/>
    <property type="evidence" value="ECO:0007669"/>
    <property type="project" value="InterPro"/>
</dbReference>
<feature type="domain" description="ABC transporter" evidence="4">
    <location>
        <begin position="1"/>
        <end position="236"/>
    </location>
</feature>
<dbReference type="PROSITE" id="PS50893">
    <property type="entry name" value="ABC_TRANSPORTER_2"/>
    <property type="match status" value="1"/>
</dbReference>
<dbReference type="InterPro" id="IPR017871">
    <property type="entry name" value="ABC_transporter-like_CS"/>
</dbReference>
<dbReference type="PANTHER" id="PTHR42939:SF1">
    <property type="entry name" value="ABC TRANSPORTER ATP-BINDING PROTEIN ALBC-RELATED"/>
    <property type="match status" value="1"/>
</dbReference>